<comment type="caution">
    <text evidence="6">The sequence shown here is derived from an EMBL/GenBank/DDBJ whole genome shotgun (WGS) entry which is preliminary data.</text>
</comment>
<organism evidence="6 7">
    <name type="scientific">Aureococcus anophagefferens</name>
    <name type="common">Harmful bloom alga</name>
    <dbReference type="NCBI Taxonomy" id="44056"/>
    <lineage>
        <taxon>Eukaryota</taxon>
        <taxon>Sar</taxon>
        <taxon>Stramenopiles</taxon>
        <taxon>Ochrophyta</taxon>
        <taxon>Pelagophyceae</taxon>
        <taxon>Pelagomonadales</taxon>
        <taxon>Pelagomonadaceae</taxon>
        <taxon>Aureococcus</taxon>
    </lineage>
</organism>
<dbReference type="EC" id="5.4.99.12" evidence="4"/>
<dbReference type="Gene3D" id="3.30.70.660">
    <property type="entry name" value="Pseudouridine synthase I, catalytic domain, C-terminal subdomain"/>
    <property type="match status" value="1"/>
</dbReference>
<gene>
    <name evidence="6" type="ORF">SO694_00149030</name>
</gene>
<dbReference type="InterPro" id="IPR020103">
    <property type="entry name" value="PsdUridine_synth_cat_dom_sf"/>
</dbReference>
<keyword evidence="7" id="KW-1185">Reference proteome</keyword>
<dbReference type="InterPro" id="IPR020095">
    <property type="entry name" value="PsdUridine_synth_TruA_C"/>
</dbReference>
<feature type="domain" description="Pseudouridine synthase I TruA alpha/beta" evidence="5">
    <location>
        <begin position="144"/>
        <end position="261"/>
    </location>
</feature>
<evidence type="ECO:0000256" key="4">
    <source>
        <dbReference type="RuleBase" id="RU003792"/>
    </source>
</evidence>
<dbReference type="SUPFAM" id="SSF55120">
    <property type="entry name" value="Pseudouridine synthase"/>
    <property type="match status" value="1"/>
</dbReference>
<comment type="similarity">
    <text evidence="1 4">Belongs to the tRNA pseudouridine synthase TruA family.</text>
</comment>
<comment type="catalytic activity">
    <reaction evidence="4">
        <text>uridine(38/39/40) in tRNA = pseudouridine(38/39/40) in tRNA</text>
        <dbReference type="Rhea" id="RHEA:22376"/>
        <dbReference type="Rhea" id="RHEA-COMP:10085"/>
        <dbReference type="Rhea" id="RHEA-COMP:10087"/>
        <dbReference type="ChEBI" id="CHEBI:65314"/>
        <dbReference type="ChEBI" id="CHEBI:65315"/>
        <dbReference type="EC" id="5.4.99.12"/>
    </reaction>
</comment>
<keyword evidence="3 4" id="KW-0413">Isomerase</keyword>
<reference evidence="6 7" key="1">
    <citation type="submission" date="2024-03" db="EMBL/GenBank/DDBJ databases">
        <title>Aureococcus anophagefferens CCMP1851 and Kratosvirus quantuckense: Draft genome of a second virus-susceptible host strain in the model system.</title>
        <authorList>
            <person name="Chase E."/>
            <person name="Truchon A.R."/>
            <person name="Schepens W."/>
            <person name="Wilhelm S.W."/>
        </authorList>
    </citation>
    <scope>NUCLEOTIDE SEQUENCE [LARGE SCALE GENOMIC DNA]</scope>
    <source>
        <strain evidence="6 7">CCMP1851</strain>
    </source>
</reference>
<protein>
    <recommendedName>
        <fullName evidence="4">tRNA pseudouridine synthase</fullName>
        <ecNumber evidence="4">5.4.99.12</ecNumber>
    </recommendedName>
</protein>
<dbReference type="Pfam" id="PF01416">
    <property type="entry name" value="PseudoU_synth_1"/>
    <property type="match status" value="1"/>
</dbReference>
<accession>A0ABR1FNF8</accession>
<evidence type="ECO:0000313" key="6">
    <source>
        <dbReference type="EMBL" id="KAK7234108.1"/>
    </source>
</evidence>
<proteinExistence type="inferred from homology"/>
<dbReference type="InterPro" id="IPR020097">
    <property type="entry name" value="PsdUridine_synth_TruA_a/b_dom"/>
</dbReference>
<dbReference type="PANTHER" id="PTHR11142:SF0">
    <property type="entry name" value="TRNA PSEUDOURIDINE SYNTHASE-LIKE 1"/>
    <property type="match status" value="1"/>
</dbReference>
<evidence type="ECO:0000259" key="5">
    <source>
        <dbReference type="Pfam" id="PF01416"/>
    </source>
</evidence>
<dbReference type="PANTHER" id="PTHR11142">
    <property type="entry name" value="PSEUDOURIDYLATE SYNTHASE"/>
    <property type="match status" value="1"/>
</dbReference>
<evidence type="ECO:0000256" key="3">
    <source>
        <dbReference type="ARBA" id="ARBA00023235"/>
    </source>
</evidence>
<evidence type="ECO:0000256" key="1">
    <source>
        <dbReference type="ARBA" id="ARBA00009375"/>
    </source>
</evidence>
<evidence type="ECO:0000313" key="7">
    <source>
        <dbReference type="Proteomes" id="UP001363151"/>
    </source>
</evidence>
<dbReference type="InterPro" id="IPR001406">
    <property type="entry name" value="PsdUridine_synth_TruA"/>
</dbReference>
<dbReference type="EMBL" id="JBBJCI010000347">
    <property type="protein sequence ID" value="KAK7234108.1"/>
    <property type="molecule type" value="Genomic_DNA"/>
</dbReference>
<name>A0ABR1FNF8_AURAN</name>
<dbReference type="Gene3D" id="3.30.70.580">
    <property type="entry name" value="Pseudouridine synthase I, catalytic domain, N-terminal subdomain"/>
    <property type="match status" value="1"/>
</dbReference>
<dbReference type="Proteomes" id="UP001363151">
    <property type="component" value="Unassembled WGS sequence"/>
</dbReference>
<keyword evidence="2 4" id="KW-0819">tRNA processing</keyword>
<evidence type="ECO:0000256" key="2">
    <source>
        <dbReference type="ARBA" id="ARBA00022694"/>
    </source>
</evidence>
<dbReference type="InterPro" id="IPR020094">
    <property type="entry name" value="TruA/RsuA/RluB/E/F_N"/>
</dbReference>
<sequence length="264" mass="28484">MRSKLVFELQYLGDAFAGWQPQPNERSVHDVFAAALSNAGIIDCGAVAAGRTDRGVNAAHQVVSVRSDADRGDEDLSAVLRDVSAALPGDVRVLSCRQAPASFHAITSARSKRYAYYLGFSEDAARYSWQAPPGLDVGRVRRGAALLVGERDFRAFCAPGGRKCGSTVRSLRSVEIDDLETAELPFVGRVRGLLRIAFDGDGFLKHQCRKMVGALVRLGTGALSEAQVEAALADPRGAHPAVSSRRFAAPARGLWLERVDYAWE</sequence>
<dbReference type="HAMAP" id="MF_00171">
    <property type="entry name" value="TruA"/>
    <property type="match status" value="1"/>
</dbReference>
<dbReference type="PIRSF" id="PIRSF001430">
    <property type="entry name" value="tRNA_psdUrid_synth"/>
    <property type="match status" value="1"/>
</dbReference>